<evidence type="ECO:0000259" key="4">
    <source>
        <dbReference type="PROSITE" id="PS51186"/>
    </source>
</evidence>
<organism evidence="5 6">
    <name type="scientific">Pinibacter aurantiacus</name>
    <dbReference type="NCBI Taxonomy" id="2851599"/>
    <lineage>
        <taxon>Bacteria</taxon>
        <taxon>Pseudomonadati</taxon>
        <taxon>Bacteroidota</taxon>
        <taxon>Chitinophagia</taxon>
        <taxon>Chitinophagales</taxon>
        <taxon>Chitinophagaceae</taxon>
        <taxon>Pinibacter</taxon>
    </lineage>
</organism>
<dbReference type="GO" id="GO:0008080">
    <property type="term" value="F:N-acetyltransferase activity"/>
    <property type="evidence" value="ECO:0007669"/>
    <property type="project" value="UniProtKB-ARBA"/>
</dbReference>
<name>A0A9E2W3Z0_9BACT</name>
<keyword evidence="3" id="KW-0012">Acyltransferase</keyword>
<protein>
    <submittedName>
        <fullName evidence="5">GNAT family N-acetyltransferase</fullName>
    </submittedName>
</protein>
<evidence type="ECO:0000256" key="2">
    <source>
        <dbReference type="ARBA" id="ARBA00022679"/>
    </source>
</evidence>
<accession>A0A9E2W3Z0</accession>
<dbReference type="Proteomes" id="UP000812270">
    <property type="component" value="Unassembled WGS sequence"/>
</dbReference>
<evidence type="ECO:0000313" key="6">
    <source>
        <dbReference type="Proteomes" id="UP000812270"/>
    </source>
</evidence>
<dbReference type="InterPro" id="IPR017255">
    <property type="entry name" value="AcTrfase_GNAT_prd"/>
</dbReference>
<dbReference type="PIRSF" id="PIRSF037663">
    <property type="entry name" value="Acetyltransf_GNAT_prd"/>
    <property type="match status" value="1"/>
</dbReference>
<dbReference type="InterPro" id="IPR051016">
    <property type="entry name" value="Diverse_Substrate_AcTransf"/>
</dbReference>
<keyword evidence="6" id="KW-1185">Reference proteome</keyword>
<dbReference type="PANTHER" id="PTHR10545">
    <property type="entry name" value="DIAMINE N-ACETYLTRANSFERASE"/>
    <property type="match status" value="1"/>
</dbReference>
<dbReference type="PROSITE" id="PS51186">
    <property type="entry name" value="GNAT"/>
    <property type="match status" value="1"/>
</dbReference>
<evidence type="ECO:0000313" key="5">
    <source>
        <dbReference type="EMBL" id="MBV4356823.1"/>
    </source>
</evidence>
<feature type="domain" description="N-acetyltransferase" evidence="4">
    <location>
        <begin position="3"/>
        <end position="146"/>
    </location>
</feature>
<dbReference type="Pfam" id="PF00583">
    <property type="entry name" value="Acetyltransf_1"/>
    <property type="match status" value="1"/>
</dbReference>
<proteinExistence type="inferred from homology"/>
<gene>
    <name evidence="5" type="ORF">KTO63_06700</name>
</gene>
<keyword evidence="2" id="KW-0808">Transferase</keyword>
<comment type="similarity">
    <text evidence="1">Belongs to the acetyltransferase family.</text>
</comment>
<dbReference type="InterPro" id="IPR000182">
    <property type="entry name" value="GNAT_dom"/>
</dbReference>
<dbReference type="FunFam" id="3.40.630.30:FF:000064">
    <property type="entry name" value="GNAT family acetyltransferase"/>
    <property type="match status" value="1"/>
</dbReference>
<reference evidence="5" key="1">
    <citation type="submission" date="2021-06" db="EMBL/GenBank/DDBJ databases">
        <authorList>
            <person name="Huq M.A."/>
        </authorList>
    </citation>
    <scope>NUCLEOTIDE SEQUENCE</scope>
    <source>
        <strain evidence="5">MAH-26</strain>
    </source>
</reference>
<evidence type="ECO:0000256" key="3">
    <source>
        <dbReference type="ARBA" id="ARBA00023315"/>
    </source>
</evidence>
<dbReference type="EMBL" id="JAHSPG010000003">
    <property type="protein sequence ID" value="MBV4356823.1"/>
    <property type="molecule type" value="Genomic_DNA"/>
</dbReference>
<dbReference type="PANTHER" id="PTHR10545:SF29">
    <property type="entry name" value="GH14572P-RELATED"/>
    <property type="match status" value="1"/>
</dbReference>
<dbReference type="CDD" id="cd04301">
    <property type="entry name" value="NAT_SF"/>
    <property type="match status" value="1"/>
</dbReference>
<sequence>MPLTIRQANENDFSVILALIQEFAVFQKTPEKVYVTLDQMKEDKDVFRCKVAEVDGVIVGFATYFFAYYSWSGKAVYLDDLYVQEKFRAQNIGVSLLKEIIDTARNEKCKKVRWQVSSWNENAIGFYEKMGAVIDRIEINCDLSLQ</sequence>
<dbReference type="AlphaFoldDB" id="A0A9E2W3Z0"/>
<comment type="caution">
    <text evidence="5">The sequence shown here is derived from an EMBL/GenBank/DDBJ whole genome shotgun (WGS) entry which is preliminary data.</text>
</comment>
<dbReference type="RefSeq" id="WP_217790461.1">
    <property type="nucleotide sequence ID" value="NZ_JAHSPG010000003.1"/>
</dbReference>
<evidence type="ECO:0000256" key="1">
    <source>
        <dbReference type="ARBA" id="ARBA00008694"/>
    </source>
</evidence>